<evidence type="ECO:0000313" key="5">
    <source>
        <dbReference type="Proteomes" id="UP001172457"/>
    </source>
</evidence>
<dbReference type="AlphaFoldDB" id="A0AA38SQT4"/>
<dbReference type="PANTHER" id="PTHR15503:SF42">
    <property type="entry name" value="ZINC FINGER, CCHC-TYPE, RETROTRANSPOSON GAG DOMAIN, ASPARTIC PEPTIDASE DOMAIN PROTEIN-RELATED"/>
    <property type="match status" value="1"/>
</dbReference>
<feature type="domain" description="CCHC-type" evidence="3">
    <location>
        <begin position="109"/>
        <end position="123"/>
    </location>
</feature>
<keyword evidence="1" id="KW-0862">Zinc</keyword>
<evidence type="ECO:0000313" key="4">
    <source>
        <dbReference type="EMBL" id="KAJ9546868.1"/>
    </source>
</evidence>
<dbReference type="InterPro" id="IPR032567">
    <property type="entry name" value="RTL1-rel"/>
</dbReference>
<feature type="domain" description="CCHC-type" evidence="3">
    <location>
        <begin position="89"/>
        <end position="103"/>
    </location>
</feature>
<dbReference type="InterPro" id="IPR021109">
    <property type="entry name" value="Peptidase_aspartic_dom_sf"/>
</dbReference>
<dbReference type="PROSITE" id="PS50158">
    <property type="entry name" value="ZF_CCHC"/>
    <property type="match status" value="2"/>
</dbReference>
<dbReference type="Pfam" id="PF00098">
    <property type="entry name" value="zf-CCHC"/>
    <property type="match status" value="1"/>
</dbReference>
<dbReference type="Gene3D" id="2.40.70.10">
    <property type="entry name" value="Acid Proteases"/>
    <property type="match status" value="1"/>
</dbReference>
<dbReference type="GO" id="GO:0008270">
    <property type="term" value="F:zinc ion binding"/>
    <property type="evidence" value="ECO:0007669"/>
    <property type="project" value="UniProtKB-KW"/>
</dbReference>
<feature type="region of interest" description="Disordered" evidence="2">
    <location>
        <begin position="39"/>
        <end position="76"/>
    </location>
</feature>
<keyword evidence="5" id="KW-1185">Reference proteome</keyword>
<evidence type="ECO:0000259" key="3">
    <source>
        <dbReference type="PROSITE" id="PS50158"/>
    </source>
</evidence>
<evidence type="ECO:0000256" key="1">
    <source>
        <dbReference type="PROSITE-ProRule" id="PRU00047"/>
    </source>
</evidence>
<dbReference type="CDD" id="cd00303">
    <property type="entry name" value="retropepsin_like"/>
    <property type="match status" value="1"/>
</dbReference>
<reference evidence="4" key="1">
    <citation type="submission" date="2023-03" db="EMBL/GenBank/DDBJ databases">
        <title>Chromosome-scale reference genome and RAD-based genetic map of yellow starthistle (Centaurea solstitialis) reveal putative structural variation and QTLs associated with invader traits.</title>
        <authorList>
            <person name="Reatini B."/>
            <person name="Cang F.A."/>
            <person name="Jiang Q."/>
            <person name="Mckibben M.T.W."/>
            <person name="Barker M.S."/>
            <person name="Rieseberg L.H."/>
            <person name="Dlugosch K.M."/>
        </authorList>
    </citation>
    <scope>NUCLEOTIDE SEQUENCE</scope>
    <source>
        <strain evidence="4">CAN-66</strain>
        <tissue evidence="4">Leaf</tissue>
    </source>
</reference>
<keyword evidence="1" id="KW-0863">Zinc-finger</keyword>
<dbReference type="SMART" id="SM00343">
    <property type="entry name" value="ZnF_C2HC"/>
    <property type="match status" value="2"/>
</dbReference>
<name>A0AA38SQT4_9ASTR</name>
<accession>A0AA38SQT4</accession>
<dbReference type="Pfam" id="PF08284">
    <property type="entry name" value="RVP_2"/>
    <property type="match status" value="1"/>
</dbReference>
<proteinExistence type="predicted"/>
<dbReference type="SUPFAM" id="SSF57756">
    <property type="entry name" value="Retrovirus zinc finger-like domains"/>
    <property type="match status" value="1"/>
</dbReference>
<protein>
    <recommendedName>
        <fullName evidence="3">CCHC-type domain-containing protein</fullName>
    </recommendedName>
</protein>
<dbReference type="GO" id="GO:0003676">
    <property type="term" value="F:nucleic acid binding"/>
    <property type="evidence" value="ECO:0007669"/>
    <property type="project" value="InterPro"/>
</dbReference>
<gene>
    <name evidence="4" type="ORF">OSB04_019411</name>
</gene>
<dbReference type="Gene3D" id="4.10.60.10">
    <property type="entry name" value="Zinc finger, CCHC-type"/>
    <property type="match status" value="1"/>
</dbReference>
<keyword evidence="1" id="KW-0479">Metal-binding</keyword>
<sequence>MYRYRGVLKMEIKEFVATAIKSFSVMVEVARAQELELEEQHQGKRKAKQEPVPVKKSKGQRSDGRKEFSGCPKCGKNHSGECRLPEPVCFKCGKPGHRSRECRVEPRTCFHCFQPGHIKPNCPYSSSSGTSFHSIDDHRRFDGQEKRVYYWRSWSSVSTDGRGDGNGFRCGCSVVACMSIWYLNCALFDLSVFPINKKSALVLFDTGATWSFVSSVFCKEFRLEQGRLARPLAIDIAAGEVRVCGDVYRGCSLVIHGVPFTFGLIPTPLDVSQPRCCRLCGTTSPHPKSEWGRAHRVRRRATETASGSIGRVSNGLGNRRRRCVRGIRNFSRIDFGDEILNLNWDRIVMG</sequence>
<organism evidence="4 5">
    <name type="scientific">Centaurea solstitialis</name>
    <name type="common">yellow star-thistle</name>
    <dbReference type="NCBI Taxonomy" id="347529"/>
    <lineage>
        <taxon>Eukaryota</taxon>
        <taxon>Viridiplantae</taxon>
        <taxon>Streptophyta</taxon>
        <taxon>Embryophyta</taxon>
        <taxon>Tracheophyta</taxon>
        <taxon>Spermatophyta</taxon>
        <taxon>Magnoliopsida</taxon>
        <taxon>eudicotyledons</taxon>
        <taxon>Gunneridae</taxon>
        <taxon>Pentapetalae</taxon>
        <taxon>asterids</taxon>
        <taxon>campanulids</taxon>
        <taxon>Asterales</taxon>
        <taxon>Asteraceae</taxon>
        <taxon>Carduoideae</taxon>
        <taxon>Cardueae</taxon>
        <taxon>Centaureinae</taxon>
        <taxon>Centaurea</taxon>
    </lineage>
</organism>
<evidence type="ECO:0000256" key="2">
    <source>
        <dbReference type="SAM" id="MobiDB-lite"/>
    </source>
</evidence>
<dbReference type="InterPro" id="IPR036875">
    <property type="entry name" value="Znf_CCHC_sf"/>
</dbReference>
<dbReference type="PANTHER" id="PTHR15503">
    <property type="entry name" value="LDOC1 RELATED"/>
    <property type="match status" value="1"/>
</dbReference>
<dbReference type="Proteomes" id="UP001172457">
    <property type="component" value="Chromosome 5"/>
</dbReference>
<dbReference type="EMBL" id="JARYMX010000005">
    <property type="protein sequence ID" value="KAJ9546868.1"/>
    <property type="molecule type" value="Genomic_DNA"/>
</dbReference>
<dbReference type="InterPro" id="IPR001878">
    <property type="entry name" value="Znf_CCHC"/>
</dbReference>
<comment type="caution">
    <text evidence="4">The sequence shown here is derived from an EMBL/GenBank/DDBJ whole genome shotgun (WGS) entry which is preliminary data.</text>
</comment>